<keyword evidence="12 19" id="KW-1133">Transmembrane helix</keyword>
<evidence type="ECO:0000256" key="18">
    <source>
        <dbReference type="ARBA" id="ARBA00049504"/>
    </source>
</evidence>
<comment type="similarity">
    <text evidence="4 19">Belongs to the CobS family.</text>
</comment>
<dbReference type="GO" id="GO:0009236">
    <property type="term" value="P:cobalamin biosynthetic process"/>
    <property type="evidence" value="ECO:0007669"/>
    <property type="project" value="UniProtKB-UniRule"/>
</dbReference>
<dbReference type="PANTHER" id="PTHR34148:SF1">
    <property type="entry name" value="ADENOSYLCOBINAMIDE-GDP RIBAZOLETRANSFERASE"/>
    <property type="match status" value="1"/>
</dbReference>
<evidence type="ECO:0000313" key="22">
    <source>
        <dbReference type="Proteomes" id="UP000069773"/>
    </source>
</evidence>
<comment type="caution">
    <text evidence="21">The sequence shown here is derived from an EMBL/GenBank/DDBJ whole genome shotgun (WGS) entry which is preliminary data.</text>
</comment>
<dbReference type="RefSeq" id="WP_067389121.1">
    <property type="nucleotide sequence ID" value="NZ_BCTA01000028.1"/>
</dbReference>
<evidence type="ECO:0000256" key="14">
    <source>
        <dbReference type="ARBA" id="ARBA00025228"/>
    </source>
</evidence>
<dbReference type="GO" id="GO:0051073">
    <property type="term" value="F:adenosylcobinamide-GDP ribazoletransferase activity"/>
    <property type="evidence" value="ECO:0007669"/>
    <property type="project" value="UniProtKB-UniRule"/>
</dbReference>
<keyword evidence="13 19" id="KW-0472">Membrane</keyword>
<organism evidence="21 23">
    <name type="scientific">Mycolicibacterium novocastrense</name>
    <name type="common">Mycobacterium novocastrense</name>
    <dbReference type="NCBI Taxonomy" id="59813"/>
    <lineage>
        <taxon>Bacteria</taxon>
        <taxon>Bacillati</taxon>
        <taxon>Actinomycetota</taxon>
        <taxon>Actinomycetes</taxon>
        <taxon>Mycobacteriales</taxon>
        <taxon>Mycobacteriaceae</taxon>
        <taxon>Mycolicibacterium</taxon>
    </lineage>
</organism>
<evidence type="ECO:0000256" key="6">
    <source>
        <dbReference type="ARBA" id="ARBA00015850"/>
    </source>
</evidence>
<dbReference type="HAMAP" id="MF_00719">
    <property type="entry name" value="CobS"/>
    <property type="match status" value="1"/>
</dbReference>
<dbReference type="EMBL" id="JACKTI010000047">
    <property type="protein sequence ID" value="MCV7025260.1"/>
    <property type="molecule type" value="Genomic_DNA"/>
</dbReference>
<dbReference type="GO" id="GO:0005886">
    <property type="term" value="C:plasma membrane"/>
    <property type="evidence" value="ECO:0007669"/>
    <property type="project" value="UniProtKB-SubCell"/>
</dbReference>
<feature type="transmembrane region" description="Helical" evidence="19">
    <location>
        <begin position="107"/>
        <end position="138"/>
    </location>
</feature>
<name>A0AAW5SNQ9_MYCNV</name>
<feature type="transmembrane region" description="Helical" evidence="19">
    <location>
        <begin position="30"/>
        <end position="49"/>
    </location>
</feature>
<evidence type="ECO:0000256" key="8">
    <source>
        <dbReference type="ARBA" id="ARBA00022573"/>
    </source>
</evidence>
<comment type="pathway">
    <text evidence="3 19">Cofactor biosynthesis; adenosylcobalamin biosynthesis; adenosylcobalamin from cob(II)yrinate a,c-diamide: step 7/7.</text>
</comment>
<dbReference type="AlphaFoldDB" id="A0AAW5SNQ9"/>
<accession>A0AAW5SNQ9</accession>
<comment type="function">
    <text evidence="14 19">Joins adenosylcobinamide-GDP and alpha-ribazole to generate adenosylcobalamin (Ado-cobalamin). Also synthesizes adenosylcobalamin 5'-phosphate from adenosylcobinamide-GDP and alpha-ribazole 5'-phosphate.</text>
</comment>
<evidence type="ECO:0000256" key="1">
    <source>
        <dbReference type="ARBA" id="ARBA00001946"/>
    </source>
</evidence>
<dbReference type="EC" id="2.7.8.26" evidence="5 19"/>
<evidence type="ECO:0000256" key="2">
    <source>
        <dbReference type="ARBA" id="ARBA00004651"/>
    </source>
</evidence>
<keyword evidence="11 19" id="KW-0460">Magnesium</keyword>
<evidence type="ECO:0000256" key="12">
    <source>
        <dbReference type="ARBA" id="ARBA00022989"/>
    </source>
</evidence>
<evidence type="ECO:0000256" key="7">
    <source>
        <dbReference type="ARBA" id="ARBA00022475"/>
    </source>
</evidence>
<evidence type="ECO:0000256" key="15">
    <source>
        <dbReference type="ARBA" id="ARBA00032605"/>
    </source>
</evidence>
<evidence type="ECO:0000313" key="20">
    <source>
        <dbReference type="EMBL" id="GAT09086.1"/>
    </source>
</evidence>
<dbReference type="Proteomes" id="UP001207528">
    <property type="component" value="Unassembled WGS sequence"/>
</dbReference>
<reference evidence="20 22" key="1">
    <citation type="journal article" date="2016" name="Genome Announc.">
        <title>Draft Genome Sequences of Five Rapidly Growing Mycobacterium Species, M. thermoresistibile, M. fortuitum subsp. acetamidolyticum, M. canariasense, M. brisbanense, and M. novocastrense.</title>
        <authorList>
            <person name="Katahira K."/>
            <person name="Ogura Y."/>
            <person name="Gotoh Y."/>
            <person name="Hayashi T."/>
        </authorList>
    </citation>
    <scope>NUCLEOTIDE SEQUENCE [LARGE SCALE GENOMIC DNA]</scope>
    <source>
        <strain evidence="20 22">JCM18114</strain>
    </source>
</reference>
<keyword evidence="7 19" id="KW-1003">Cell membrane</keyword>
<keyword evidence="10 19" id="KW-0812">Transmembrane</keyword>
<feature type="transmembrane region" description="Helical" evidence="19">
    <location>
        <begin position="168"/>
        <end position="186"/>
    </location>
</feature>
<gene>
    <name evidence="19" type="primary">cobS</name>
    <name evidence="21" type="ORF">H7I77_18215</name>
    <name evidence="20" type="ORF">RMCN_2219</name>
</gene>
<comment type="catalytic activity">
    <reaction evidence="18 19">
        <text>alpha-ribazole 5'-phosphate + adenosylcob(III)inamide-GDP = adenosylcob(III)alamin 5'-phosphate + GMP + H(+)</text>
        <dbReference type="Rhea" id="RHEA:23560"/>
        <dbReference type="ChEBI" id="CHEBI:15378"/>
        <dbReference type="ChEBI" id="CHEBI:57918"/>
        <dbReference type="ChEBI" id="CHEBI:58115"/>
        <dbReference type="ChEBI" id="CHEBI:60487"/>
        <dbReference type="ChEBI" id="CHEBI:60493"/>
        <dbReference type="EC" id="2.7.8.26"/>
    </reaction>
</comment>
<dbReference type="GO" id="GO:0008818">
    <property type="term" value="F:cobalamin 5'-phosphate synthase activity"/>
    <property type="evidence" value="ECO:0007669"/>
    <property type="project" value="UniProtKB-UniRule"/>
</dbReference>
<dbReference type="InterPro" id="IPR003805">
    <property type="entry name" value="CobS"/>
</dbReference>
<protein>
    <recommendedName>
        <fullName evidence="6 19">Adenosylcobinamide-GDP ribazoletransferase</fullName>
        <ecNumber evidence="5 19">2.7.8.26</ecNumber>
    </recommendedName>
    <alternativeName>
        <fullName evidence="16 19">Cobalamin synthase</fullName>
    </alternativeName>
    <alternativeName>
        <fullName evidence="15 19">Cobalamin-5'-phosphate synthase</fullName>
    </alternativeName>
</protein>
<sequence>MIRSITGAFAFGTVAPVRNGAAVGRGALTALPVAGAAIGGLAAATVWAASWAFGPGALAGLLAVAVVVAVTRALHIDGLADTADGLGCYGPPQRALEVMRDGSAGPFGVAAVVLAILAQAFTFGGLTALGLVVALMCGRVAAVLACRRGVPAAAGSALGARVAGTQSWVVVVAWSVAVAGLAAFAGPRPWQGPLAVAAGLACGAALVAHCVRRFGGITGDVLGAAIEVTTTITALGLAIA</sequence>
<dbReference type="Proteomes" id="UP000069773">
    <property type="component" value="Unassembled WGS sequence"/>
</dbReference>
<evidence type="ECO:0000256" key="16">
    <source>
        <dbReference type="ARBA" id="ARBA00032853"/>
    </source>
</evidence>
<evidence type="ECO:0000256" key="9">
    <source>
        <dbReference type="ARBA" id="ARBA00022679"/>
    </source>
</evidence>
<dbReference type="PANTHER" id="PTHR34148">
    <property type="entry name" value="ADENOSYLCOBINAMIDE-GDP RIBAZOLETRANSFERASE"/>
    <property type="match status" value="1"/>
</dbReference>
<proteinExistence type="inferred from homology"/>
<keyword evidence="22" id="KW-1185">Reference proteome</keyword>
<keyword evidence="8 19" id="KW-0169">Cobalamin biosynthesis</keyword>
<evidence type="ECO:0000256" key="13">
    <source>
        <dbReference type="ARBA" id="ARBA00023136"/>
    </source>
</evidence>
<dbReference type="NCBIfam" id="NF001279">
    <property type="entry name" value="PRK00235.2-1"/>
    <property type="match status" value="1"/>
</dbReference>
<evidence type="ECO:0000256" key="10">
    <source>
        <dbReference type="ARBA" id="ARBA00022692"/>
    </source>
</evidence>
<reference evidence="21" key="2">
    <citation type="submission" date="2020-07" db="EMBL/GenBank/DDBJ databases">
        <authorList>
            <person name="Pettersson B.M.F."/>
            <person name="Behra P.R.K."/>
            <person name="Ramesh M."/>
            <person name="Das S."/>
            <person name="Dasgupta S."/>
            <person name="Kirsebom L.A."/>
        </authorList>
    </citation>
    <scope>NUCLEOTIDE SEQUENCE</scope>
    <source>
        <strain evidence="21">DSM 44203</strain>
    </source>
</reference>
<evidence type="ECO:0000256" key="4">
    <source>
        <dbReference type="ARBA" id="ARBA00010561"/>
    </source>
</evidence>
<evidence type="ECO:0000256" key="19">
    <source>
        <dbReference type="HAMAP-Rule" id="MF_00719"/>
    </source>
</evidence>
<evidence type="ECO:0000256" key="17">
    <source>
        <dbReference type="ARBA" id="ARBA00048623"/>
    </source>
</evidence>
<keyword evidence="9 19" id="KW-0808">Transferase</keyword>
<feature type="transmembrane region" description="Helical" evidence="19">
    <location>
        <begin position="56"/>
        <end position="76"/>
    </location>
</feature>
<evidence type="ECO:0000313" key="23">
    <source>
        <dbReference type="Proteomes" id="UP001207528"/>
    </source>
</evidence>
<evidence type="ECO:0000256" key="11">
    <source>
        <dbReference type="ARBA" id="ARBA00022842"/>
    </source>
</evidence>
<comment type="subcellular location">
    <subcellularLocation>
        <location evidence="2 19">Cell membrane</location>
        <topology evidence="2 19">Multi-pass membrane protein</topology>
    </subcellularLocation>
</comment>
<comment type="cofactor">
    <cofactor evidence="1 19">
        <name>Mg(2+)</name>
        <dbReference type="ChEBI" id="CHEBI:18420"/>
    </cofactor>
</comment>
<feature type="transmembrane region" description="Helical" evidence="19">
    <location>
        <begin position="192"/>
        <end position="211"/>
    </location>
</feature>
<evidence type="ECO:0000313" key="21">
    <source>
        <dbReference type="EMBL" id="MCV7025260.1"/>
    </source>
</evidence>
<dbReference type="Pfam" id="PF02654">
    <property type="entry name" value="CobS"/>
    <property type="match status" value="1"/>
</dbReference>
<evidence type="ECO:0000256" key="5">
    <source>
        <dbReference type="ARBA" id="ARBA00013200"/>
    </source>
</evidence>
<dbReference type="EMBL" id="BCTA01000028">
    <property type="protein sequence ID" value="GAT09086.1"/>
    <property type="molecule type" value="Genomic_DNA"/>
</dbReference>
<reference evidence="21" key="3">
    <citation type="journal article" date="2022" name="BMC Genomics">
        <title>Comparative genome analysis of mycobacteria focusing on tRNA and non-coding RNA.</title>
        <authorList>
            <person name="Behra P.R.K."/>
            <person name="Pettersson B.M.F."/>
            <person name="Ramesh M."/>
            <person name="Das S."/>
            <person name="Dasgupta S."/>
            <person name="Kirsebom L.A."/>
        </authorList>
    </citation>
    <scope>NUCLEOTIDE SEQUENCE</scope>
    <source>
        <strain evidence="21">DSM 44203</strain>
    </source>
</reference>
<evidence type="ECO:0000256" key="3">
    <source>
        <dbReference type="ARBA" id="ARBA00004663"/>
    </source>
</evidence>
<comment type="catalytic activity">
    <reaction evidence="17 19">
        <text>alpha-ribazole + adenosylcob(III)inamide-GDP = adenosylcob(III)alamin + GMP + H(+)</text>
        <dbReference type="Rhea" id="RHEA:16049"/>
        <dbReference type="ChEBI" id="CHEBI:10329"/>
        <dbReference type="ChEBI" id="CHEBI:15378"/>
        <dbReference type="ChEBI" id="CHEBI:18408"/>
        <dbReference type="ChEBI" id="CHEBI:58115"/>
        <dbReference type="ChEBI" id="CHEBI:60487"/>
        <dbReference type="EC" id="2.7.8.26"/>
    </reaction>
</comment>